<evidence type="ECO:0000313" key="1">
    <source>
        <dbReference type="EMBL" id="KAI3791217.1"/>
    </source>
</evidence>
<evidence type="ECO:0000313" key="2">
    <source>
        <dbReference type="Proteomes" id="UP001055811"/>
    </source>
</evidence>
<dbReference type="EMBL" id="CM042009">
    <property type="protein sequence ID" value="KAI3791217.1"/>
    <property type="molecule type" value="Genomic_DNA"/>
</dbReference>
<gene>
    <name evidence="1" type="ORF">L2E82_04899</name>
</gene>
<keyword evidence="2" id="KW-1185">Reference proteome</keyword>
<organism evidence="1 2">
    <name type="scientific">Cichorium intybus</name>
    <name type="common">Chicory</name>
    <dbReference type="NCBI Taxonomy" id="13427"/>
    <lineage>
        <taxon>Eukaryota</taxon>
        <taxon>Viridiplantae</taxon>
        <taxon>Streptophyta</taxon>
        <taxon>Embryophyta</taxon>
        <taxon>Tracheophyta</taxon>
        <taxon>Spermatophyta</taxon>
        <taxon>Magnoliopsida</taxon>
        <taxon>eudicotyledons</taxon>
        <taxon>Gunneridae</taxon>
        <taxon>Pentapetalae</taxon>
        <taxon>asterids</taxon>
        <taxon>campanulids</taxon>
        <taxon>Asterales</taxon>
        <taxon>Asteraceae</taxon>
        <taxon>Cichorioideae</taxon>
        <taxon>Cichorieae</taxon>
        <taxon>Cichoriinae</taxon>
        <taxon>Cichorium</taxon>
    </lineage>
</organism>
<protein>
    <submittedName>
        <fullName evidence="1">Uncharacterized protein</fullName>
    </submittedName>
</protein>
<dbReference type="Proteomes" id="UP001055811">
    <property type="component" value="Linkage Group LG01"/>
</dbReference>
<accession>A0ACB9H8D1</accession>
<comment type="caution">
    <text evidence="1">The sequence shown here is derived from an EMBL/GenBank/DDBJ whole genome shotgun (WGS) entry which is preliminary data.</text>
</comment>
<reference evidence="2" key="1">
    <citation type="journal article" date="2022" name="Mol. Ecol. Resour.">
        <title>The genomes of chicory, endive, great burdock and yacon provide insights into Asteraceae palaeo-polyploidization history and plant inulin production.</title>
        <authorList>
            <person name="Fan W."/>
            <person name="Wang S."/>
            <person name="Wang H."/>
            <person name="Wang A."/>
            <person name="Jiang F."/>
            <person name="Liu H."/>
            <person name="Zhao H."/>
            <person name="Xu D."/>
            <person name="Zhang Y."/>
        </authorList>
    </citation>
    <scope>NUCLEOTIDE SEQUENCE [LARGE SCALE GENOMIC DNA]</scope>
    <source>
        <strain evidence="2">cv. Punajuju</strain>
    </source>
</reference>
<sequence>MKVCCYLRNHLLLTPTTPLVASNCCNESTILFIHYVSELVMVPRITAFQTRNRPRGIAVPSTIEVLHHKDEK</sequence>
<name>A0ACB9H8D1_CICIN</name>
<reference evidence="1 2" key="2">
    <citation type="journal article" date="2022" name="Mol. Ecol. Resour.">
        <title>The genomes of chicory, endive, great burdock and yacon provide insights into Asteraceae paleo-polyploidization history and plant inulin production.</title>
        <authorList>
            <person name="Fan W."/>
            <person name="Wang S."/>
            <person name="Wang H."/>
            <person name="Wang A."/>
            <person name="Jiang F."/>
            <person name="Liu H."/>
            <person name="Zhao H."/>
            <person name="Xu D."/>
            <person name="Zhang Y."/>
        </authorList>
    </citation>
    <scope>NUCLEOTIDE SEQUENCE [LARGE SCALE GENOMIC DNA]</scope>
    <source>
        <strain evidence="2">cv. Punajuju</strain>
        <tissue evidence="1">Leaves</tissue>
    </source>
</reference>
<proteinExistence type="predicted"/>